<evidence type="ECO:0000256" key="2">
    <source>
        <dbReference type="PROSITE-ProRule" id="PRU00124"/>
    </source>
</evidence>
<dbReference type="InterPro" id="IPR002172">
    <property type="entry name" value="LDrepeatLR_classA_rpt"/>
</dbReference>
<evidence type="ECO:0000313" key="3">
    <source>
        <dbReference type="EMBL" id="KAF7257506.1"/>
    </source>
</evidence>
<organism evidence="3 4">
    <name type="scientific">Paragonimus skrjabini miyazakii</name>
    <dbReference type="NCBI Taxonomy" id="59628"/>
    <lineage>
        <taxon>Eukaryota</taxon>
        <taxon>Metazoa</taxon>
        <taxon>Spiralia</taxon>
        <taxon>Lophotrochozoa</taxon>
        <taxon>Platyhelminthes</taxon>
        <taxon>Trematoda</taxon>
        <taxon>Digenea</taxon>
        <taxon>Plagiorchiida</taxon>
        <taxon>Troglotremata</taxon>
        <taxon>Troglotrematidae</taxon>
        <taxon>Paragonimus</taxon>
    </lineage>
</organism>
<dbReference type="CDD" id="cd00112">
    <property type="entry name" value="LDLa"/>
    <property type="match status" value="1"/>
</dbReference>
<dbReference type="Proteomes" id="UP000822476">
    <property type="component" value="Unassembled WGS sequence"/>
</dbReference>
<dbReference type="Gene3D" id="2.40.128.620">
    <property type="match status" value="1"/>
</dbReference>
<feature type="disulfide bond" evidence="2">
    <location>
        <begin position="92"/>
        <end position="104"/>
    </location>
</feature>
<reference evidence="3" key="1">
    <citation type="submission" date="2019-07" db="EMBL/GenBank/DDBJ databases">
        <title>Annotation for the trematode Paragonimus miyazaki's.</title>
        <authorList>
            <person name="Choi Y.-J."/>
        </authorList>
    </citation>
    <scope>NUCLEOTIDE SEQUENCE</scope>
    <source>
        <strain evidence="3">Japan</strain>
    </source>
</reference>
<gene>
    <name evidence="3" type="ORF">EG68_04086</name>
</gene>
<name>A0A8S9YVU6_9TREM</name>
<comment type="caution">
    <text evidence="2">Lacks conserved residue(s) required for the propagation of feature annotation.</text>
</comment>
<dbReference type="EMBL" id="JTDE01002339">
    <property type="protein sequence ID" value="KAF7257506.1"/>
    <property type="molecule type" value="Genomic_DNA"/>
</dbReference>
<proteinExistence type="predicted"/>
<feature type="non-terminal residue" evidence="3">
    <location>
        <position position="1"/>
    </location>
</feature>
<feature type="disulfide bond" evidence="2">
    <location>
        <begin position="99"/>
        <end position="117"/>
    </location>
</feature>
<dbReference type="SMART" id="SM00192">
    <property type="entry name" value="LDLa"/>
    <property type="match status" value="1"/>
</dbReference>
<dbReference type="AlphaFoldDB" id="A0A8S9YVU6"/>
<keyword evidence="4" id="KW-1185">Reference proteome</keyword>
<dbReference type="PROSITE" id="PS50068">
    <property type="entry name" value="LDLRA_2"/>
    <property type="match status" value="1"/>
</dbReference>
<dbReference type="SUPFAM" id="SSF57424">
    <property type="entry name" value="LDL receptor-like module"/>
    <property type="match status" value="1"/>
</dbReference>
<comment type="caution">
    <text evidence="3">The sequence shown here is derived from an EMBL/GenBank/DDBJ whole genome shotgun (WGS) entry which is preliminary data.</text>
</comment>
<evidence type="ECO:0000256" key="1">
    <source>
        <dbReference type="ARBA" id="ARBA00023157"/>
    </source>
</evidence>
<protein>
    <submittedName>
        <fullName evidence="3">Uncharacterized protein</fullName>
    </submittedName>
</protein>
<accession>A0A8S9YVU6</accession>
<dbReference type="InterPro" id="IPR036055">
    <property type="entry name" value="LDL_receptor-like_sf"/>
</dbReference>
<dbReference type="OrthoDB" id="19606at2759"/>
<keyword evidence="1 2" id="KW-1015">Disulfide bond</keyword>
<evidence type="ECO:0000313" key="4">
    <source>
        <dbReference type="Proteomes" id="UP000822476"/>
    </source>
</evidence>
<sequence length="162" mass="18105">SQLTISPDHPEVLPNEEVLITCKSSNPSLETSFRLAKLSNPLYLPRLQIVRSNPATIQARIYGLSEKHDGLQITCFGEATEKTVTITVRNNCTTGQMWCPDKKCLNDTVFCNGIRDCEDKYDESSAVCPVLPPLFGGFMLATDDHHNVFEVLHVRSHLQFLA</sequence>